<protein>
    <submittedName>
        <fullName evidence="1">DNA ligase-associated DEXH box helicase</fullName>
    </submittedName>
</protein>
<dbReference type="Gene3D" id="3.40.50.10890">
    <property type="match status" value="1"/>
</dbReference>
<dbReference type="InterPro" id="IPR036866">
    <property type="entry name" value="RibonucZ/Hydroxyglut_hydro"/>
</dbReference>
<dbReference type="AlphaFoldDB" id="A0AAE6KUZ2"/>
<organism evidence="1 2">
    <name type="scientific">Myxococcus xanthus</name>
    <dbReference type="NCBI Taxonomy" id="34"/>
    <lineage>
        <taxon>Bacteria</taxon>
        <taxon>Pseudomonadati</taxon>
        <taxon>Myxococcota</taxon>
        <taxon>Myxococcia</taxon>
        <taxon>Myxococcales</taxon>
        <taxon>Cystobacterineae</taxon>
        <taxon>Myxococcaceae</taxon>
        <taxon>Myxococcus</taxon>
    </lineage>
</organism>
<dbReference type="PANTHER" id="PTHR11203">
    <property type="entry name" value="CLEAVAGE AND POLYADENYLATION SPECIFICITY FACTOR FAMILY MEMBER"/>
    <property type="match status" value="1"/>
</dbReference>
<proteinExistence type="predicted"/>
<sequence>MVRLQTPRYLNGTLSAAPSAPLMTVTPQGLYCVPGGFHVDPWRPVDRALITHAHGDHARSGSRHYLGARAGKGLLHRRLGADATIDTLDYGERLSINGVTVSFHPAGHVLGSAQLRVEHGGETWVVSGDYKRAPDPTCAPFEVVPCHTFITEATFGLPIFRWDATEQVAEDILRWWDANRALGRAVVLFCYALGKAQRLLAELAKLTDRTVFVHGALHSLVDVYRDAGVRMLPTQWVSEVEKGTSFAGALVLAPPSASGSTWMRRFGDYETGFASGWMRVRGNRRRRGFDRGFVLSDHADWPDLLRTVKDTQAERVLVTHGYTEPLAHYLREQGVDATPLATPFEGEAEG</sequence>
<accession>A0AAE6KUZ2</accession>
<dbReference type="SUPFAM" id="SSF56281">
    <property type="entry name" value="Metallo-hydrolase/oxidoreductase"/>
    <property type="match status" value="1"/>
</dbReference>
<dbReference type="NCBIfam" id="TIGR04122">
    <property type="entry name" value="Xnuc_lig_assoc"/>
    <property type="match status" value="1"/>
</dbReference>
<evidence type="ECO:0000313" key="1">
    <source>
        <dbReference type="EMBL" id="QDE70942.1"/>
    </source>
</evidence>
<reference evidence="1 2" key="1">
    <citation type="journal article" date="2019" name="Science">
        <title>Social genes are selection hotspots in kin groups of a soil microbe.</title>
        <authorList>
            <person name="Wielgoss S."/>
            <person name="Wolfensberger R."/>
            <person name="Sun L."/>
            <person name="Fiegna F."/>
            <person name="Velicer G.J."/>
        </authorList>
    </citation>
    <scope>NUCLEOTIDE SEQUENCE [LARGE SCALE GENOMIC DNA]</scope>
    <source>
        <strain evidence="1 2">MC3.5.9c15</strain>
    </source>
</reference>
<name>A0AAE6KUZ2_MYXXA</name>
<dbReference type="Gene3D" id="3.60.15.10">
    <property type="entry name" value="Ribonuclease Z/Hydroxyacylglutathione hydrolase-like"/>
    <property type="match status" value="1"/>
</dbReference>
<dbReference type="InterPro" id="IPR050698">
    <property type="entry name" value="MBL"/>
</dbReference>
<keyword evidence="1" id="KW-0436">Ligase</keyword>
<dbReference type="GO" id="GO:0016874">
    <property type="term" value="F:ligase activity"/>
    <property type="evidence" value="ECO:0007669"/>
    <property type="project" value="UniProtKB-KW"/>
</dbReference>
<dbReference type="PANTHER" id="PTHR11203:SF49">
    <property type="entry name" value="BLL1145 PROTEIN"/>
    <property type="match status" value="1"/>
</dbReference>
<evidence type="ECO:0000313" key="2">
    <source>
        <dbReference type="Proteomes" id="UP000320179"/>
    </source>
</evidence>
<dbReference type="InterPro" id="IPR026360">
    <property type="entry name" value="Xnuc_lig_assoc"/>
</dbReference>
<dbReference type="EMBL" id="CP017174">
    <property type="protein sequence ID" value="QDE70942.1"/>
    <property type="molecule type" value="Genomic_DNA"/>
</dbReference>
<dbReference type="Proteomes" id="UP000320179">
    <property type="component" value="Chromosome"/>
</dbReference>
<dbReference type="GO" id="GO:0004521">
    <property type="term" value="F:RNA endonuclease activity"/>
    <property type="evidence" value="ECO:0007669"/>
    <property type="project" value="TreeGrafter"/>
</dbReference>
<gene>
    <name evidence="1" type="ORF">BHS09_30385</name>
</gene>
<dbReference type="RefSeq" id="WP_140799836.1">
    <property type="nucleotide sequence ID" value="NZ_CP017173.1"/>
</dbReference>